<name>A0A7J8P2R4_GOSRA</name>
<evidence type="ECO:0000313" key="4">
    <source>
        <dbReference type="Proteomes" id="UP000593578"/>
    </source>
</evidence>
<proteinExistence type="predicted"/>
<protein>
    <recommendedName>
        <fullName evidence="2">CCHC-type domain-containing protein</fullName>
    </recommendedName>
</protein>
<sequence length="123" mass="13447">MVENGEDEKLIGDRNTKKVRFKGLDSIVENDMVVDKVLGFLYKRQILEEIGGLIRKVLVNGAVQRVEFEALPSVCFSCGRSGHSKDMCVDVGFSQDVAGGRSTTTEGLPEEVKAVEPSELFGP</sequence>
<dbReference type="EMBL" id="JABEZZ010000004">
    <property type="protein sequence ID" value="MBA0583535.1"/>
    <property type="molecule type" value="Genomic_DNA"/>
</dbReference>
<feature type="domain" description="CCHC-type" evidence="2">
    <location>
        <begin position="75"/>
        <end position="88"/>
    </location>
</feature>
<dbReference type="GO" id="GO:0003676">
    <property type="term" value="F:nucleic acid binding"/>
    <property type="evidence" value="ECO:0007669"/>
    <property type="project" value="InterPro"/>
</dbReference>
<reference evidence="3 4" key="1">
    <citation type="journal article" date="2019" name="Genome Biol. Evol.">
        <title>Insights into the evolution of the New World diploid cottons (Gossypium, subgenus Houzingenia) based on genome sequencing.</title>
        <authorList>
            <person name="Grover C.E."/>
            <person name="Arick M.A. 2nd"/>
            <person name="Thrash A."/>
            <person name="Conover J.L."/>
            <person name="Sanders W.S."/>
            <person name="Peterson D.G."/>
            <person name="Frelichowski J.E."/>
            <person name="Scheffler J.A."/>
            <person name="Scheffler B.E."/>
            <person name="Wendel J.F."/>
        </authorList>
    </citation>
    <scope>NUCLEOTIDE SEQUENCE [LARGE SCALE GENOMIC DNA]</scope>
    <source>
        <strain evidence="3">8</strain>
        <tissue evidence="3">Leaf</tissue>
    </source>
</reference>
<dbReference type="GO" id="GO:0008270">
    <property type="term" value="F:zinc ion binding"/>
    <property type="evidence" value="ECO:0007669"/>
    <property type="project" value="UniProtKB-KW"/>
</dbReference>
<keyword evidence="1" id="KW-0479">Metal-binding</keyword>
<evidence type="ECO:0000313" key="3">
    <source>
        <dbReference type="EMBL" id="MBA0583535.1"/>
    </source>
</evidence>
<dbReference type="AlphaFoldDB" id="A0A7J8P2R4"/>
<comment type="caution">
    <text evidence="3">The sequence shown here is derived from an EMBL/GenBank/DDBJ whole genome shotgun (WGS) entry which is preliminary data.</text>
</comment>
<dbReference type="InterPro" id="IPR001878">
    <property type="entry name" value="Znf_CCHC"/>
</dbReference>
<keyword evidence="1" id="KW-0863">Zinc-finger</keyword>
<evidence type="ECO:0000259" key="2">
    <source>
        <dbReference type="PROSITE" id="PS50158"/>
    </source>
</evidence>
<dbReference type="Proteomes" id="UP000593578">
    <property type="component" value="Unassembled WGS sequence"/>
</dbReference>
<evidence type="ECO:0000256" key="1">
    <source>
        <dbReference type="PROSITE-ProRule" id="PRU00047"/>
    </source>
</evidence>
<organism evidence="3 4">
    <name type="scientific">Gossypium raimondii</name>
    <name type="common">Peruvian cotton</name>
    <name type="synonym">Gossypium klotzschianum subsp. raimondii</name>
    <dbReference type="NCBI Taxonomy" id="29730"/>
    <lineage>
        <taxon>Eukaryota</taxon>
        <taxon>Viridiplantae</taxon>
        <taxon>Streptophyta</taxon>
        <taxon>Embryophyta</taxon>
        <taxon>Tracheophyta</taxon>
        <taxon>Spermatophyta</taxon>
        <taxon>Magnoliopsida</taxon>
        <taxon>eudicotyledons</taxon>
        <taxon>Gunneridae</taxon>
        <taxon>Pentapetalae</taxon>
        <taxon>rosids</taxon>
        <taxon>malvids</taxon>
        <taxon>Malvales</taxon>
        <taxon>Malvaceae</taxon>
        <taxon>Malvoideae</taxon>
        <taxon>Gossypium</taxon>
    </lineage>
</organism>
<accession>A0A7J8P2R4</accession>
<dbReference type="PROSITE" id="PS50158">
    <property type="entry name" value="ZF_CCHC"/>
    <property type="match status" value="1"/>
</dbReference>
<keyword evidence="1" id="KW-0862">Zinc</keyword>
<gene>
    <name evidence="3" type="ORF">Gorai_014387</name>
</gene>